<protein>
    <recommendedName>
        <fullName evidence="2">DUF7210 domain-containing protein</fullName>
    </recommendedName>
</protein>
<proteinExistence type="predicted"/>
<dbReference type="InterPro" id="IPR055634">
    <property type="entry name" value="DUF7210"/>
</dbReference>
<dbReference type="Proteomes" id="UP000623509">
    <property type="component" value="Unassembled WGS sequence"/>
</dbReference>
<keyword evidence="6" id="KW-1185">Reference proteome</keyword>
<dbReference type="OrthoDB" id="8909971at2"/>
<feature type="domain" description="DUF7210" evidence="2">
    <location>
        <begin position="4"/>
        <end position="39"/>
    </location>
</feature>
<comment type="caution">
    <text evidence="4">The sequence shown here is derived from an EMBL/GenBank/DDBJ whole genome shotgun (WGS) entry which is preliminary data.</text>
</comment>
<name>A0A272ETT3_9RHOO</name>
<evidence type="ECO:0000313" key="3">
    <source>
        <dbReference type="EMBL" id="KAF7599460.1"/>
    </source>
</evidence>
<evidence type="ECO:0000313" key="4">
    <source>
        <dbReference type="EMBL" id="PAS93497.1"/>
    </source>
</evidence>
<accession>A0A272ETT3</accession>
<evidence type="ECO:0000256" key="1">
    <source>
        <dbReference type="SAM" id="MobiDB-lite"/>
    </source>
</evidence>
<dbReference type="EMBL" id="NMRN01000016">
    <property type="protein sequence ID" value="PAS93497.1"/>
    <property type="molecule type" value="Genomic_DNA"/>
</dbReference>
<gene>
    <name evidence="3" type="ORF">BGI27_07810</name>
    <name evidence="4" type="ORF">CGU29_07430</name>
</gene>
<dbReference type="Pfam" id="PF23843">
    <property type="entry name" value="DUF7210"/>
    <property type="match status" value="1"/>
</dbReference>
<dbReference type="EMBL" id="MDUX01000020">
    <property type="protein sequence ID" value="KAF7599460.1"/>
    <property type="molecule type" value="Genomic_DNA"/>
</dbReference>
<feature type="region of interest" description="Disordered" evidence="1">
    <location>
        <begin position="39"/>
        <end position="70"/>
    </location>
</feature>
<dbReference type="RefSeq" id="WP_095524340.1">
    <property type="nucleotide sequence ID" value="NZ_MDUX01000020.1"/>
</dbReference>
<evidence type="ECO:0000259" key="2">
    <source>
        <dbReference type="Pfam" id="PF23843"/>
    </source>
</evidence>
<evidence type="ECO:0000313" key="6">
    <source>
        <dbReference type="Proteomes" id="UP000623509"/>
    </source>
</evidence>
<feature type="compositionally biased region" description="Basic and acidic residues" evidence="1">
    <location>
        <begin position="53"/>
        <end position="70"/>
    </location>
</feature>
<reference evidence="4 5" key="2">
    <citation type="submission" date="2017-07" db="EMBL/GenBank/DDBJ databases">
        <title>Candidatus Dactylopiibacterium carminicum, a nitrogen-fixing symbiont of the cochineal insect Dactylopius coccus and Dactylopius opuntiae (Hemiptera: Coccoidea: Dactylopiidae).</title>
        <authorList>
            <person name="Vera A."/>
        </authorList>
    </citation>
    <scope>NUCLEOTIDE SEQUENCE [LARGE SCALE GENOMIC DNA]</scope>
    <source>
        <strain evidence="4 5">NFDCM</strain>
    </source>
</reference>
<evidence type="ECO:0000313" key="5">
    <source>
        <dbReference type="Proteomes" id="UP000216107"/>
    </source>
</evidence>
<sequence>MTSLVLLCPHTHAGKPFKAGERLIVDASTADWLIANGIARADRQPDVPPQPDADGKPADAKPIQRKESKS</sequence>
<dbReference type="Proteomes" id="UP000216107">
    <property type="component" value="Unassembled WGS sequence"/>
</dbReference>
<reference evidence="3 6" key="1">
    <citation type="submission" date="2016-08" db="EMBL/GenBank/DDBJ databases">
        <title>Candidatus Dactylopiibacterium carminicum genome sequence.</title>
        <authorList>
            <person name="Ramirez-Puebla S.T."/>
            <person name="Ormeno-Orrillo E."/>
            <person name="Vera-Ponce De Leon A."/>
            <person name="Luis L."/>
            <person name="Sanchez-Flores A."/>
            <person name="Monica R."/>
            <person name="Martinez-Romero E."/>
        </authorList>
    </citation>
    <scope>NUCLEOTIDE SEQUENCE [LARGE SCALE GENOMIC DNA]</scope>
    <source>
        <strain evidence="3">END1</strain>
    </source>
</reference>
<organism evidence="4 5">
    <name type="scientific">Candidatus Dactylopiibacterium carminicum</name>
    <dbReference type="NCBI Taxonomy" id="857335"/>
    <lineage>
        <taxon>Bacteria</taxon>
        <taxon>Pseudomonadati</taxon>
        <taxon>Pseudomonadota</taxon>
        <taxon>Betaproteobacteria</taxon>
        <taxon>Rhodocyclales</taxon>
        <taxon>Rhodocyclaceae</taxon>
        <taxon>Candidatus Dactylopiibacterium</taxon>
    </lineage>
</organism>
<dbReference type="AlphaFoldDB" id="A0A272ETT3"/>